<name>A0AAV1HGK2_XYRNO</name>
<sequence>MLNSSQNDIREEKVPRNIQGLCLPMLEQIISFRYEAHLLNSVRIISTAAHSSFNLSVIMFLAGALTGLDCWDTRQEIQPSSAAAEELYELYVTKFEKMETGVDVFSRPARVCFRHFLYRKAEYLSVFVRVETTTVRGQLMGGQVSVYRAVAFL</sequence>
<accession>A0AAV1HGK2</accession>
<organism evidence="1 2">
    <name type="scientific">Xyrichtys novacula</name>
    <name type="common">Pearly razorfish</name>
    <name type="synonym">Hemipteronotus novacula</name>
    <dbReference type="NCBI Taxonomy" id="13765"/>
    <lineage>
        <taxon>Eukaryota</taxon>
        <taxon>Metazoa</taxon>
        <taxon>Chordata</taxon>
        <taxon>Craniata</taxon>
        <taxon>Vertebrata</taxon>
        <taxon>Euteleostomi</taxon>
        <taxon>Actinopterygii</taxon>
        <taxon>Neopterygii</taxon>
        <taxon>Teleostei</taxon>
        <taxon>Neoteleostei</taxon>
        <taxon>Acanthomorphata</taxon>
        <taxon>Eupercaria</taxon>
        <taxon>Labriformes</taxon>
        <taxon>Labridae</taxon>
        <taxon>Xyrichtys</taxon>
    </lineage>
</organism>
<reference evidence="1" key="1">
    <citation type="submission" date="2023-08" db="EMBL/GenBank/DDBJ databases">
        <authorList>
            <person name="Alioto T."/>
            <person name="Alioto T."/>
            <person name="Gomez Garrido J."/>
        </authorList>
    </citation>
    <scope>NUCLEOTIDE SEQUENCE</scope>
</reference>
<evidence type="ECO:0000313" key="1">
    <source>
        <dbReference type="EMBL" id="CAJ1084494.1"/>
    </source>
</evidence>
<dbReference type="Proteomes" id="UP001178508">
    <property type="component" value="Chromosome 22"/>
</dbReference>
<dbReference type="AlphaFoldDB" id="A0AAV1HGK2"/>
<dbReference type="EMBL" id="OY660885">
    <property type="protein sequence ID" value="CAJ1084494.1"/>
    <property type="molecule type" value="Genomic_DNA"/>
</dbReference>
<proteinExistence type="predicted"/>
<keyword evidence="2" id="KW-1185">Reference proteome</keyword>
<protein>
    <submittedName>
        <fullName evidence="1">Uncharacterized protein</fullName>
    </submittedName>
</protein>
<evidence type="ECO:0000313" key="2">
    <source>
        <dbReference type="Proteomes" id="UP001178508"/>
    </source>
</evidence>
<gene>
    <name evidence="1" type="ORF">XNOV1_A003037</name>
</gene>